<evidence type="ECO:0000259" key="1">
    <source>
        <dbReference type="Pfam" id="PF24035"/>
    </source>
</evidence>
<feature type="domain" description="DUF7344" evidence="1">
    <location>
        <begin position="24"/>
        <end position="98"/>
    </location>
</feature>
<accession>A0ABD5WKN3</accession>
<name>A0ABD5WKN3_9EURY</name>
<organism evidence="2 3">
    <name type="scientific">Halorussus caseinilyticus</name>
    <dbReference type="NCBI Taxonomy" id="3034025"/>
    <lineage>
        <taxon>Archaea</taxon>
        <taxon>Methanobacteriati</taxon>
        <taxon>Methanobacteriota</taxon>
        <taxon>Stenosarchaea group</taxon>
        <taxon>Halobacteria</taxon>
        <taxon>Halobacteriales</taxon>
        <taxon>Haladaptataceae</taxon>
        <taxon>Halorussus</taxon>
    </lineage>
</organism>
<dbReference type="SUPFAM" id="SSF46785">
    <property type="entry name" value="Winged helix' DNA-binding domain"/>
    <property type="match status" value="1"/>
</dbReference>
<protein>
    <recommendedName>
        <fullName evidence="1">DUF7344 domain-containing protein</fullName>
    </recommendedName>
</protein>
<dbReference type="AlphaFoldDB" id="A0ABD5WKN3"/>
<dbReference type="InterPro" id="IPR036390">
    <property type="entry name" value="WH_DNA-bd_sf"/>
</dbReference>
<evidence type="ECO:0000313" key="3">
    <source>
        <dbReference type="Proteomes" id="UP001596407"/>
    </source>
</evidence>
<comment type="caution">
    <text evidence="2">The sequence shown here is derived from an EMBL/GenBank/DDBJ whole genome shotgun (WGS) entry which is preliminary data.</text>
</comment>
<dbReference type="Gene3D" id="1.10.10.10">
    <property type="entry name" value="Winged helix-like DNA-binding domain superfamily/Winged helix DNA-binding domain"/>
    <property type="match status" value="1"/>
</dbReference>
<dbReference type="InterPro" id="IPR055768">
    <property type="entry name" value="DUF7344"/>
</dbReference>
<sequence>MRTDTTESTTQGTAVTDLSPTDIFGLLADDRRWYALRSLSRRVGSASVDELADELALREGARLSERRDRIRTSLHHHHLPRLCDAGVVRYDAERGTVELLDARDRLAPYLELADADELR</sequence>
<gene>
    <name evidence="2" type="ORF">ACFQJ6_14425</name>
</gene>
<dbReference type="GeneID" id="79302142"/>
<dbReference type="InterPro" id="IPR036388">
    <property type="entry name" value="WH-like_DNA-bd_sf"/>
</dbReference>
<dbReference type="EMBL" id="JBHSZH010000005">
    <property type="protein sequence ID" value="MFC7081117.1"/>
    <property type="molecule type" value="Genomic_DNA"/>
</dbReference>
<keyword evidence="3" id="KW-1185">Reference proteome</keyword>
<evidence type="ECO:0000313" key="2">
    <source>
        <dbReference type="EMBL" id="MFC7081117.1"/>
    </source>
</evidence>
<dbReference type="Pfam" id="PF24035">
    <property type="entry name" value="DUF7344"/>
    <property type="match status" value="1"/>
</dbReference>
<dbReference type="RefSeq" id="WP_276280966.1">
    <property type="nucleotide sequence ID" value="NZ_CP119809.1"/>
</dbReference>
<dbReference type="Proteomes" id="UP001596407">
    <property type="component" value="Unassembled WGS sequence"/>
</dbReference>
<reference evidence="2 3" key="1">
    <citation type="journal article" date="2019" name="Int. J. Syst. Evol. Microbiol.">
        <title>The Global Catalogue of Microorganisms (GCM) 10K type strain sequencing project: providing services to taxonomists for standard genome sequencing and annotation.</title>
        <authorList>
            <consortium name="The Broad Institute Genomics Platform"/>
            <consortium name="The Broad Institute Genome Sequencing Center for Infectious Disease"/>
            <person name="Wu L."/>
            <person name="Ma J."/>
        </authorList>
    </citation>
    <scope>NUCLEOTIDE SEQUENCE [LARGE SCALE GENOMIC DNA]</scope>
    <source>
        <strain evidence="2 3">DT72</strain>
    </source>
</reference>
<proteinExistence type="predicted"/>